<dbReference type="Proteomes" id="UP000249499">
    <property type="component" value="Chromosome"/>
</dbReference>
<proteinExistence type="predicted"/>
<organism evidence="1 2">
    <name type="scientific">Rhizobium tumorigenes</name>
    <dbReference type="NCBI Taxonomy" id="2041385"/>
    <lineage>
        <taxon>Bacteria</taxon>
        <taxon>Pseudomonadati</taxon>
        <taxon>Pseudomonadota</taxon>
        <taxon>Alphaproteobacteria</taxon>
        <taxon>Hyphomicrobiales</taxon>
        <taxon>Rhizobiaceae</taxon>
        <taxon>Rhizobium/Agrobacterium group</taxon>
        <taxon>Rhizobium</taxon>
    </lineage>
</organism>
<reference evidence="2" key="2">
    <citation type="journal article" date="2023" name="MicrobiologyOpen">
        <title>Genomics of the tumorigenes clade of the family Rhizobiaceae and description of Rhizobium rhododendri sp. nov.</title>
        <authorList>
            <person name="Kuzmanovic N."/>
            <person name="diCenzo G.C."/>
            <person name="Bunk B."/>
            <person name="Sproeer C."/>
            <person name="Fruehling A."/>
            <person name="Neumann-Schaal M."/>
            <person name="Overmann J."/>
            <person name="Smalla K."/>
        </authorList>
    </citation>
    <scope>NUCLEOTIDE SEQUENCE [LARGE SCALE GENOMIC DNA]</scope>
    <source>
        <strain evidence="2">1078</strain>
    </source>
</reference>
<dbReference type="KEGG" id="rtu:PR017_08095"/>
<dbReference type="RefSeq" id="WP_111221781.1">
    <property type="nucleotide sequence ID" value="NZ_CP117255.1"/>
</dbReference>
<sequence>MDSQISPKTTEEDHELDGDCASAMEIAFARLVAEATAAGWREMEVAVILADIADDHVLRLAKKSRRGKFN</sequence>
<dbReference type="AlphaFoldDB" id="A0AAF1K6L2"/>
<accession>A0AAF1K6L2</accession>
<gene>
    <name evidence="1" type="ORF">PR017_08095</name>
</gene>
<dbReference type="EMBL" id="CP117255">
    <property type="protein sequence ID" value="WFR97057.1"/>
    <property type="molecule type" value="Genomic_DNA"/>
</dbReference>
<name>A0AAF1K6L2_9HYPH</name>
<evidence type="ECO:0000313" key="2">
    <source>
        <dbReference type="Proteomes" id="UP000249499"/>
    </source>
</evidence>
<evidence type="ECO:0000313" key="1">
    <source>
        <dbReference type="EMBL" id="WFR97057.1"/>
    </source>
</evidence>
<keyword evidence="2" id="KW-1185">Reference proteome</keyword>
<reference evidence="1 2" key="1">
    <citation type="journal article" date="2018" name="Sci. Rep.">
        <title>Rhizobium tumorigenes sp. nov., a novel plant tumorigenic bacterium isolated from cane gall tumors on thornless blackberry.</title>
        <authorList>
            <person name="Kuzmanovi N."/>
            <person name="Smalla K."/>
            <person name="Gronow S."/>
            <person name="PuBawska J."/>
        </authorList>
    </citation>
    <scope>NUCLEOTIDE SEQUENCE [LARGE SCALE GENOMIC DNA]</scope>
    <source>
        <strain evidence="1 2">1078</strain>
    </source>
</reference>
<protein>
    <submittedName>
        <fullName evidence="1">Uncharacterized protein</fullName>
    </submittedName>
</protein>